<dbReference type="GO" id="GO:0005829">
    <property type="term" value="C:cytosol"/>
    <property type="evidence" value="ECO:0007669"/>
    <property type="project" value="TreeGrafter"/>
</dbReference>
<proteinExistence type="inferred from homology"/>
<organism evidence="3 4">
    <name type="scientific">Paenibacillus hemerocallicola</name>
    <dbReference type="NCBI Taxonomy" id="1172614"/>
    <lineage>
        <taxon>Bacteria</taxon>
        <taxon>Bacillati</taxon>
        <taxon>Bacillota</taxon>
        <taxon>Bacilli</taxon>
        <taxon>Bacillales</taxon>
        <taxon>Paenibacillaceae</taxon>
        <taxon>Paenibacillus</taxon>
    </lineage>
</organism>
<evidence type="ECO:0000256" key="2">
    <source>
        <dbReference type="SAM" id="MobiDB-lite"/>
    </source>
</evidence>
<evidence type="ECO:0000256" key="1">
    <source>
        <dbReference type="ARBA" id="ARBA00005564"/>
    </source>
</evidence>
<dbReference type="FunFam" id="2.130.10.10:FF:000306">
    <property type="entry name" value="3-carboxymuconate cyclase"/>
    <property type="match status" value="1"/>
</dbReference>
<dbReference type="PANTHER" id="PTHR30344">
    <property type="entry name" value="6-PHOSPHOGLUCONOLACTONASE-RELATED"/>
    <property type="match status" value="1"/>
</dbReference>
<feature type="region of interest" description="Disordered" evidence="2">
    <location>
        <begin position="134"/>
        <end position="154"/>
    </location>
</feature>
<sequence>MLVFVGSYAEAADSGVYVYDMDVETGGLTELDRVSGVQNPSFLNLDAAKNRLYAIGERLEDGRRFGAAVSFAIDSVQGKLRELNRAGTVETTTCHIQRDAGDRFLVVASYSGGQVGLVEIGADGTIGKLLDAKQHEGGSVHPERQDRPHPHSAFFSPDNRYVFVPDLGMDRIRAYRLNSEAGKLEFHGDTAVQPGAGPRHLAFHPSGAYAYVINELDSTITSFRYDAAAGTLQTLEVLSTLPSGFEGENATAEVQVSPDGNYLYGSNRGHDSIVVYAIDADTGKLTLVEHTSTRGGHPRHFSLSPEGDFLLAANRDSDNIVVFRVDKETGKLVYTGNTVQASKPVCVKMAVFSVR</sequence>
<feature type="compositionally biased region" description="Basic and acidic residues" evidence="2">
    <location>
        <begin position="134"/>
        <end position="149"/>
    </location>
</feature>
<evidence type="ECO:0000313" key="3">
    <source>
        <dbReference type="EMBL" id="TNJ62759.1"/>
    </source>
</evidence>
<dbReference type="SUPFAM" id="SSF51004">
    <property type="entry name" value="C-terminal (heme d1) domain of cytochrome cd1-nitrite reductase"/>
    <property type="match status" value="1"/>
</dbReference>
<dbReference type="InterPro" id="IPR015943">
    <property type="entry name" value="WD40/YVTN_repeat-like_dom_sf"/>
</dbReference>
<dbReference type="EMBL" id="VDCQ01000054">
    <property type="protein sequence ID" value="TNJ62759.1"/>
    <property type="molecule type" value="Genomic_DNA"/>
</dbReference>
<dbReference type="PANTHER" id="PTHR30344:SF1">
    <property type="entry name" value="6-PHOSPHOGLUCONOLACTONASE"/>
    <property type="match status" value="1"/>
</dbReference>
<dbReference type="OrthoDB" id="9790815at2"/>
<name>A0A5C4T3L1_9BACL</name>
<dbReference type="Gene3D" id="2.130.10.10">
    <property type="entry name" value="YVTN repeat-like/Quinoprotein amine dehydrogenase"/>
    <property type="match status" value="1"/>
</dbReference>
<reference evidence="3 4" key="1">
    <citation type="submission" date="2019-05" db="EMBL/GenBank/DDBJ databases">
        <title>We sequenced the genome of Paenibacillus hemerocallicola KCTC 33185 for further insight into its adaptation and study the phylogeny of Paenibacillus.</title>
        <authorList>
            <person name="Narsing Rao M.P."/>
        </authorList>
    </citation>
    <scope>NUCLEOTIDE SEQUENCE [LARGE SCALE GENOMIC DNA]</scope>
    <source>
        <strain evidence="3 4">KCTC 33185</strain>
    </source>
</reference>
<keyword evidence="4" id="KW-1185">Reference proteome</keyword>
<comment type="caution">
    <text evidence="3">The sequence shown here is derived from an EMBL/GenBank/DDBJ whole genome shotgun (WGS) entry which is preliminary data.</text>
</comment>
<dbReference type="InterPro" id="IPR011048">
    <property type="entry name" value="Haem_d1_sf"/>
</dbReference>
<dbReference type="AlphaFoldDB" id="A0A5C4T3L1"/>
<gene>
    <name evidence="3" type="ORF">FE784_29025</name>
</gene>
<dbReference type="Proteomes" id="UP000307943">
    <property type="component" value="Unassembled WGS sequence"/>
</dbReference>
<comment type="similarity">
    <text evidence="1">Belongs to the cycloisomerase 2 family.</text>
</comment>
<dbReference type="InterPro" id="IPR019405">
    <property type="entry name" value="Lactonase_7-beta_prop"/>
</dbReference>
<evidence type="ECO:0000313" key="4">
    <source>
        <dbReference type="Proteomes" id="UP000307943"/>
    </source>
</evidence>
<accession>A0A5C4T3L1</accession>
<dbReference type="InterPro" id="IPR050282">
    <property type="entry name" value="Cycloisomerase_2"/>
</dbReference>
<protein>
    <submittedName>
        <fullName evidence="3">Lactonase family protein</fullName>
    </submittedName>
</protein>
<dbReference type="GO" id="GO:0017057">
    <property type="term" value="F:6-phosphogluconolactonase activity"/>
    <property type="evidence" value="ECO:0007669"/>
    <property type="project" value="TreeGrafter"/>
</dbReference>
<dbReference type="Pfam" id="PF10282">
    <property type="entry name" value="Lactonase"/>
    <property type="match status" value="1"/>
</dbReference>